<name>A0A316UKU4_9BASI</name>
<dbReference type="RefSeq" id="XP_025360040.1">
    <property type="nucleotide sequence ID" value="XM_025509840.1"/>
</dbReference>
<protein>
    <submittedName>
        <fullName evidence="1">Uncharacterized protein</fullName>
    </submittedName>
</protein>
<evidence type="ECO:0000313" key="2">
    <source>
        <dbReference type="Proteomes" id="UP000245884"/>
    </source>
</evidence>
<organism evidence="1 2">
    <name type="scientific">Jaminaea rosea</name>
    <dbReference type="NCBI Taxonomy" id="1569628"/>
    <lineage>
        <taxon>Eukaryota</taxon>
        <taxon>Fungi</taxon>
        <taxon>Dikarya</taxon>
        <taxon>Basidiomycota</taxon>
        <taxon>Ustilaginomycotina</taxon>
        <taxon>Exobasidiomycetes</taxon>
        <taxon>Microstromatales</taxon>
        <taxon>Microstromatales incertae sedis</taxon>
        <taxon>Jaminaea</taxon>
    </lineage>
</organism>
<gene>
    <name evidence="1" type="ORF">BDZ90DRAFT_75155</name>
</gene>
<evidence type="ECO:0000313" key="1">
    <source>
        <dbReference type="EMBL" id="PWN25428.1"/>
    </source>
</evidence>
<keyword evidence="2" id="KW-1185">Reference proteome</keyword>
<dbReference type="EMBL" id="KZ819676">
    <property type="protein sequence ID" value="PWN25428.1"/>
    <property type="molecule type" value="Genomic_DNA"/>
</dbReference>
<accession>A0A316UKU4</accession>
<dbReference type="GeneID" id="37031663"/>
<dbReference type="Proteomes" id="UP000245884">
    <property type="component" value="Unassembled WGS sequence"/>
</dbReference>
<reference evidence="1 2" key="1">
    <citation type="journal article" date="2018" name="Mol. Biol. Evol.">
        <title>Broad Genomic Sampling Reveals a Smut Pathogenic Ancestry of the Fungal Clade Ustilaginomycotina.</title>
        <authorList>
            <person name="Kijpornyongpan T."/>
            <person name="Mondo S.J."/>
            <person name="Barry K."/>
            <person name="Sandor L."/>
            <person name="Lee J."/>
            <person name="Lipzen A."/>
            <person name="Pangilinan J."/>
            <person name="LaButti K."/>
            <person name="Hainaut M."/>
            <person name="Henrissat B."/>
            <person name="Grigoriev I.V."/>
            <person name="Spatafora J.W."/>
            <person name="Aime M.C."/>
        </authorList>
    </citation>
    <scope>NUCLEOTIDE SEQUENCE [LARGE SCALE GENOMIC DNA]</scope>
    <source>
        <strain evidence="1 2">MCA 5214</strain>
    </source>
</reference>
<sequence length="167" mass="18555">MDITLLTSKRSCSVLDFRPAWPRLETLIILSAMLQDGMQRDGSRQRGLRPARTITRRSQSEPTCQAFWDRLARQQDLPSRLNGRGRLRASARSHLPFEHRLQTKPAQRLVTLIRSKPLSRTSGGIKSPMLAIAVTLGFSSAIATHRIAPGSVALVGCEILTKATCRL</sequence>
<dbReference type="AlphaFoldDB" id="A0A316UKU4"/>
<proteinExistence type="predicted"/>